<proteinExistence type="inferred from homology"/>
<evidence type="ECO:0000313" key="9">
    <source>
        <dbReference type="EMBL" id="EPD30613.1"/>
    </source>
</evidence>
<evidence type="ECO:0000256" key="4">
    <source>
        <dbReference type="ARBA" id="ARBA00023235"/>
    </source>
</evidence>
<dbReference type="EMBL" id="AGWN01000001">
    <property type="protein sequence ID" value="EPD30613.1"/>
    <property type="molecule type" value="Genomic_DNA"/>
</dbReference>
<feature type="domain" description="tRNA pseudouridine synthase II TruB subfamily 2 C-terminal" evidence="7">
    <location>
        <begin position="262"/>
        <end position="318"/>
    </location>
</feature>
<protein>
    <recommendedName>
        <fullName evidence="5">tRNA pseudouridine synthase B</fullName>
        <ecNumber evidence="5">5.4.99.25</ecNumber>
    </recommendedName>
    <alternativeName>
        <fullName evidence="5">tRNA pseudouridine(55) synthase</fullName>
        <shortName evidence="5">Psi55 synthase</shortName>
    </alternativeName>
    <alternativeName>
        <fullName evidence="5">tRNA pseudouridylate synthase</fullName>
    </alternativeName>
    <alternativeName>
        <fullName evidence="5">tRNA-uridine isomerase</fullName>
    </alternativeName>
</protein>
<dbReference type="GO" id="GO:0160148">
    <property type="term" value="F:tRNA pseudouridine(55) synthase activity"/>
    <property type="evidence" value="ECO:0007669"/>
    <property type="project" value="UniProtKB-EC"/>
</dbReference>
<evidence type="ECO:0000259" key="6">
    <source>
        <dbReference type="Pfam" id="PF01509"/>
    </source>
</evidence>
<dbReference type="GO" id="GO:1990481">
    <property type="term" value="P:mRNA pseudouridine synthesis"/>
    <property type="evidence" value="ECO:0007669"/>
    <property type="project" value="TreeGrafter"/>
</dbReference>
<dbReference type="InterPro" id="IPR032819">
    <property type="entry name" value="TruB_C"/>
</dbReference>
<dbReference type="Gene3D" id="3.30.2350.10">
    <property type="entry name" value="Pseudouridine synthase"/>
    <property type="match status" value="1"/>
</dbReference>
<keyword evidence="4 5" id="KW-0413">Isomerase</keyword>
<dbReference type="InterPro" id="IPR036974">
    <property type="entry name" value="PUA_sf"/>
</dbReference>
<comment type="similarity">
    <text evidence="2 5">Belongs to the pseudouridine synthase TruB family. Type 1 subfamily.</text>
</comment>
<evidence type="ECO:0000313" key="10">
    <source>
        <dbReference type="Proteomes" id="UP000014387"/>
    </source>
</evidence>
<dbReference type="InterPro" id="IPR015225">
    <property type="entry name" value="tRNA_psdUridine_synth_fam2_C"/>
</dbReference>
<evidence type="ECO:0000256" key="5">
    <source>
        <dbReference type="HAMAP-Rule" id="MF_01080"/>
    </source>
</evidence>
<sequence length="323" mass="34499">MKPSLDVPRARVSAADGLLIVDKPQGVTSHDVVGAVRRLAATRKVGHAGTLDPMATGVLVLGIGKATRLLTFITGADKEYRARVQLGAATDSDDADGQIISRMGARDLNVGSIDEALASMRGEVMQVPAKVSAIKVDGKRAHALHREGKDVKLAARPVVISRLERTSDLVATQLGDGTPTVEFDLVVECSSGTYVRAIARDLGEMLGTGAHLTALRRTRVGKWTLDDAVTLDRLARFVASQPEENPHPISVLSLTQAASQQFDTIELSEDEAEAMRHGNATKVAVRTPDGQITACTWKGQVRALVTRSGKKYQPVLVFSTDPL</sequence>
<keyword evidence="10" id="KW-1185">Reference proteome</keyword>
<dbReference type="InterPro" id="IPR020103">
    <property type="entry name" value="PsdUridine_synth_cat_dom_sf"/>
</dbReference>
<dbReference type="Proteomes" id="UP000014387">
    <property type="component" value="Unassembled WGS sequence"/>
</dbReference>
<accession>A0A9W5RDS8</accession>
<dbReference type="InterPro" id="IPR002501">
    <property type="entry name" value="PsdUridine_synth_N"/>
</dbReference>
<evidence type="ECO:0000256" key="3">
    <source>
        <dbReference type="ARBA" id="ARBA00022694"/>
    </source>
</evidence>
<gene>
    <name evidence="5" type="primary">truB</name>
    <name evidence="9" type="ORF">HMPREF9238_00359</name>
</gene>
<dbReference type="NCBIfam" id="TIGR00431">
    <property type="entry name" value="TruB"/>
    <property type="match status" value="1"/>
</dbReference>
<reference evidence="9 10" key="1">
    <citation type="submission" date="2013-05" db="EMBL/GenBank/DDBJ databases">
        <title>The Genome Sequence of Actinomyces europaeus ACS-120-V-COL10B.</title>
        <authorList>
            <consortium name="The Broad Institute Genomics Platform"/>
            <person name="Earl A."/>
            <person name="Ward D."/>
            <person name="Feldgarden M."/>
            <person name="Gevers D."/>
            <person name="Saerens B."/>
            <person name="Vaneechoutte M."/>
            <person name="Walker B."/>
            <person name="Young S."/>
            <person name="Zeng Q."/>
            <person name="Gargeya S."/>
            <person name="Fitzgerald M."/>
            <person name="Haas B."/>
            <person name="Abouelleil A."/>
            <person name="Allen A.W."/>
            <person name="Alvarado L."/>
            <person name="Arachchi H.M."/>
            <person name="Berlin A.M."/>
            <person name="Chapman S.B."/>
            <person name="Gainer-Dewar J."/>
            <person name="Goldberg J."/>
            <person name="Griggs A."/>
            <person name="Gujja S."/>
            <person name="Hansen M."/>
            <person name="Howarth C."/>
            <person name="Imamovic A."/>
            <person name="Ireland A."/>
            <person name="Larimer J."/>
            <person name="McCowan C."/>
            <person name="Murphy C."/>
            <person name="Pearson M."/>
            <person name="Poon T.W."/>
            <person name="Priest M."/>
            <person name="Roberts A."/>
            <person name="Saif S."/>
            <person name="Shea T."/>
            <person name="Sisk P."/>
            <person name="Sykes S."/>
            <person name="Wortman J."/>
            <person name="Nusbaum C."/>
            <person name="Birren B."/>
        </authorList>
    </citation>
    <scope>NUCLEOTIDE SEQUENCE [LARGE SCALE GENOMIC DNA]</scope>
    <source>
        <strain evidence="9 10">ACS-120-V-Col10b</strain>
    </source>
</reference>
<evidence type="ECO:0000259" key="8">
    <source>
        <dbReference type="Pfam" id="PF16198"/>
    </source>
</evidence>
<dbReference type="PANTHER" id="PTHR13767:SF2">
    <property type="entry name" value="PSEUDOURIDYLATE SYNTHASE TRUB1"/>
    <property type="match status" value="1"/>
</dbReference>
<dbReference type="GO" id="GO:0031119">
    <property type="term" value="P:tRNA pseudouridine synthesis"/>
    <property type="evidence" value="ECO:0007669"/>
    <property type="project" value="UniProtKB-UniRule"/>
</dbReference>
<feature type="domain" description="Pseudouridine synthase II N-terminal" evidence="6">
    <location>
        <begin position="37"/>
        <end position="195"/>
    </location>
</feature>
<dbReference type="PANTHER" id="PTHR13767">
    <property type="entry name" value="TRNA-PSEUDOURIDINE SYNTHASE"/>
    <property type="match status" value="1"/>
</dbReference>
<dbReference type="OrthoDB" id="9802309at2"/>
<comment type="catalytic activity">
    <reaction evidence="1 5">
        <text>uridine(55) in tRNA = pseudouridine(55) in tRNA</text>
        <dbReference type="Rhea" id="RHEA:42532"/>
        <dbReference type="Rhea" id="RHEA-COMP:10101"/>
        <dbReference type="Rhea" id="RHEA-COMP:10102"/>
        <dbReference type="ChEBI" id="CHEBI:65314"/>
        <dbReference type="ChEBI" id="CHEBI:65315"/>
        <dbReference type="EC" id="5.4.99.25"/>
    </reaction>
</comment>
<dbReference type="Pfam" id="PF01509">
    <property type="entry name" value="TruB_N"/>
    <property type="match status" value="1"/>
</dbReference>
<evidence type="ECO:0000259" key="7">
    <source>
        <dbReference type="Pfam" id="PF09142"/>
    </source>
</evidence>
<dbReference type="Gene3D" id="2.30.130.10">
    <property type="entry name" value="PUA domain"/>
    <property type="match status" value="1"/>
</dbReference>
<dbReference type="RefSeq" id="WP_016443725.1">
    <property type="nucleotide sequence ID" value="NZ_KE150266.1"/>
</dbReference>
<dbReference type="CDD" id="cd02573">
    <property type="entry name" value="PseudoU_synth_EcTruB"/>
    <property type="match status" value="1"/>
</dbReference>
<dbReference type="HAMAP" id="MF_01080">
    <property type="entry name" value="TruB_bact"/>
    <property type="match status" value="1"/>
</dbReference>
<comment type="caution">
    <text evidence="9">The sequence shown here is derived from an EMBL/GenBank/DDBJ whole genome shotgun (WGS) entry which is preliminary data.</text>
</comment>
<evidence type="ECO:0000256" key="1">
    <source>
        <dbReference type="ARBA" id="ARBA00000385"/>
    </source>
</evidence>
<dbReference type="SUPFAM" id="SSF55120">
    <property type="entry name" value="Pseudouridine synthase"/>
    <property type="match status" value="1"/>
</dbReference>
<organism evidence="9 10">
    <name type="scientific">Gleimia europaea ACS-120-V-Col10b</name>
    <dbReference type="NCBI Taxonomy" id="883069"/>
    <lineage>
        <taxon>Bacteria</taxon>
        <taxon>Bacillati</taxon>
        <taxon>Actinomycetota</taxon>
        <taxon>Actinomycetes</taxon>
        <taxon>Actinomycetales</taxon>
        <taxon>Actinomycetaceae</taxon>
        <taxon>Gleimia</taxon>
    </lineage>
</organism>
<name>A0A9W5RDS8_9ACTO</name>
<feature type="domain" description="tRNA pseudouridylate synthase B C-terminal" evidence="8">
    <location>
        <begin position="196"/>
        <end position="239"/>
    </location>
</feature>
<dbReference type="InterPro" id="IPR014780">
    <property type="entry name" value="tRNA_psdUridine_synth_TruB"/>
</dbReference>
<feature type="active site" description="Nucleophile" evidence="5">
    <location>
        <position position="52"/>
    </location>
</feature>
<dbReference type="AlphaFoldDB" id="A0A9W5RDS8"/>
<comment type="function">
    <text evidence="5">Responsible for synthesis of pseudouridine from uracil-55 in the psi GC loop of transfer RNAs.</text>
</comment>
<keyword evidence="3 5" id="KW-0819">tRNA processing</keyword>
<dbReference type="GO" id="GO:0003723">
    <property type="term" value="F:RNA binding"/>
    <property type="evidence" value="ECO:0007669"/>
    <property type="project" value="InterPro"/>
</dbReference>
<evidence type="ECO:0000256" key="2">
    <source>
        <dbReference type="ARBA" id="ARBA00005642"/>
    </source>
</evidence>
<dbReference type="Pfam" id="PF16198">
    <property type="entry name" value="TruB_C_2"/>
    <property type="match status" value="1"/>
</dbReference>
<dbReference type="EC" id="5.4.99.25" evidence="5"/>
<dbReference type="Pfam" id="PF09142">
    <property type="entry name" value="TruB_C"/>
    <property type="match status" value="1"/>
</dbReference>